<evidence type="ECO:0000256" key="2">
    <source>
        <dbReference type="SAM" id="SignalP"/>
    </source>
</evidence>
<accession>A0AAV9WJ00</accession>
<protein>
    <submittedName>
        <fullName evidence="3">Uncharacterized protein</fullName>
    </submittedName>
</protein>
<feature type="region of interest" description="Disordered" evidence="1">
    <location>
        <begin position="60"/>
        <end position="119"/>
    </location>
</feature>
<name>A0AAV9WJ00_9PEZI</name>
<evidence type="ECO:0000256" key="1">
    <source>
        <dbReference type="SAM" id="MobiDB-lite"/>
    </source>
</evidence>
<feature type="compositionally biased region" description="Polar residues" evidence="1">
    <location>
        <begin position="481"/>
        <end position="490"/>
    </location>
</feature>
<feature type="chain" id="PRO_5043508231" evidence="2">
    <location>
        <begin position="20"/>
        <end position="645"/>
    </location>
</feature>
<feature type="signal peptide" evidence="2">
    <location>
        <begin position="1"/>
        <end position="19"/>
    </location>
</feature>
<proteinExistence type="predicted"/>
<feature type="compositionally biased region" description="Basic and acidic residues" evidence="1">
    <location>
        <begin position="151"/>
        <end position="167"/>
    </location>
</feature>
<gene>
    <name evidence="3" type="ORF">TWF481_003577</name>
</gene>
<dbReference type="EMBL" id="JAVHJL010000002">
    <property type="protein sequence ID" value="KAK6508809.1"/>
    <property type="molecule type" value="Genomic_DNA"/>
</dbReference>
<keyword evidence="4" id="KW-1185">Reference proteome</keyword>
<evidence type="ECO:0000313" key="3">
    <source>
        <dbReference type="EMBL" id="KAK6508809.1"/>
    </source>
</evidence>
<feature type="compositionally biased region" description="Acidic residues" evidence="1">
    <location>
        <begin position="95"/>
        <end position="112"/>
    </location>
</feature>
<reference evidence="3 4" key="1">
    <citation type="submission" date="2023-08" db="EMBL/GenBank/DDBJ databases">
        <authorList>
            <person name="Palmer J.M."/>
        </authorList>
    </citation>
    <scope>NUCLEOTIDE SEQUENCE [LARGE SCALE GENOMIC DNA]</scope>
    <source>
        <strain evidence="3 4">TWF481</strain>
    </source>
</reference>
<feature type="compositionally biased region" description="Gly residues" evidence="1">
    <location>
        <begin position="68"/>
        <end position="81"/>
    </location>
</feature>
<feature type="region of interest" description="Disordered" evidence="1">
    <location>
        <begin position="474"/>
        <end position="494"/>
    </location>
</feature>
<feature type="region of interest" description="Disordered" evidence="1">
    <location>
        <begin position="148"/>
        <end position="178"/>
    </location>
</feature>
<keyword evidence="2" id="KW-0732">Signal</keyword>
<evidence type="ECO:0000313" key="4">
    <source>
        <dbReference type="Proteomes" id="UP001370758"/>
    </source>
</evidence>
<dbReference type="AlphaFoldDB" id="A0AAV9WJ00"/>
<feature type="region of interest" description="Disordered" evidence="1">
    <location>
        <begin position="430"/>
        <end position="462"/>
    </location>
</feature>
<feature type="region of interest" description="Disordered" evidence="1">
    <location>
        <begin position="193"/>
        <end position="230"/>
    </location>
</feature>
<organism evidence="3 4">
    <name type="scientific">Arthrobotrys musiformis</name>
    <dbReference type="NCBI Taxonomy" id="47236"/>
    <lineage>
        <taxon>Eukaryota</taxon>
        <taxon>Fungi</taxon>
        <taxon>Dikarya</taxon>
        <taxon>Ascomycota</taxon>
        <taxon>Pezizomycotina</taxon>
        <taxon>Orbiliomycetes</taxon>
        <taxon>Orbiliales</taxon>
        <taxon>Orbiliaceae</taxon>
        <taxon>Arthrobotrys</taxon>
    </lineage>
</organism>
<comment type="caution">
    <text evidence="3">The sequence shown here is derived from an EMBL/GenBank/DDBJ whole genome shotgun (WGS) entry which is preliminary data.</text>
</comment>
<dbReference type="Proteomes" id="UP001370758">
    <property type="component" value="Unassembled WGS sequence"/>
</dbReference>
<sequence>MRSKLMLFTVIGLTALASARYLPAAVKDDGQNHLVKRQMENNPFAPKPATIQTLNIRLTDEEEDGGDGGDGVDGGGQGGDGPQTPRFSDTSSQQDEPDLEQGGGEDESEEVFEPPSFGGVGLVHAIDNIDIGPLQRGPNLIDPYAELESASETREEIRPEQVSELERPFNPIVDPNSGEPEYEYASFDFDEGDEGAEARKSVCTKGGGNKLIGPPPPPLQDLQRRPSDLPKYDRFGRRMGYILNEGEFHEDGIRDVPPYWGVIQPGHEVAEEPLYLDDDTDLGSLVDDLECLSVLGDSENPFARQSIRTDDDEEFYDANGPTEEQERIIIEDLREQLRATTTIDQGAPIDQESSVNQGGAPARDVDEVEEFVAGSLDNLQGEGSVSTDNDPMVGESIGDLVDSQLKTVEELFPNPKPEINLNTIVKINPGYFPTPERSERGRKQPSAAQRQVREEEEEKLDPEALLVQARLNELRGGDIPQESTRQSARSKSPLRRFGSFVASIPKKGVKTLVNKITGRRGRHAPATIEYAQNEVPSSTTVDFVESTTAKNEVIQPPNQQEVVGDINGNNQGAVTEPPNQQTVVEDINGNNQLVTQPLTQADDLGISTTGWGTGHDVYDVPVLSFEGDIDEEEARKTYYKRRLRK</sequence>
<feature type="compositionally biased region" description="Polar residues" evidence="1">
    <location>
        <begin position="85"/>
        <end position="94"/>
    </location>
</feature>